<name>A0A1S1R029_9ACTN</name>
<keyword evidence="7" id="KW-0003">3Fe-4S</keyword>
<evidence type="ECO:0000313" key="11">
    <source>
        <dbReference type="Proteomes" id="UP000179627"/>
    </source>
</evidence>
<dbReference type="GO" id="GO:0005506">
    <property type="term" value="F:iron ion binding"/>
    <property type="evidence" value="ECO:0007669"/>
    <property type="project" value="UniProtKB-UniRule"/>
</dbReference>
<dbReference type="InterPro" id="IPR001080">
    <property type="entry name" value="3Fe4S_ferredoxin"/>
</dbReference>
<evidence type="ECO:0000256" key="7">
    <source>
        <dbReference type="ARBA" id="ARBA00023291"/>
    </source>
</evidence>
<evidence type="ECO:0000256" key="2">
    <source>
        <dbReference type="ARBA" id="ARBA00022448"/>
    </source>
</evidence>
<evidence type="ECO:0000256" key="8">
    <source>
        <dbReference type="RuleBase" id="RU368020"/>
    </source>
</evidence>
<comment type="function">
    <text evidence="8">Ferredoxins are iron-sulfur proteins that transfer electrons in a wide variety of metabolic reactions.</text>
</comment>
<dbReference type="GO" id="GO:0051538">
    <property type="term" value="F:3 iron, 4 sulfur cluster binding"/>
    <property type="evidence" value="ECO:0007669"/>
    <property type="project" value="UniProtKB-KW"/>
</dbReference>
<accession>A0A1S1R029</accession>
<evidence type="ECO:0000259" key="9">
    <source>
        <dbReference type="PROSITE" id="PS51379"/>
    </source>
</evidence>
<keyword evidence="6 8" id="KW-0411">Iron-sulfur</keyword>
<reference evidence="11" key="1">
    <citation type="submission" date="2016-07" db="EMBL/GenBank/DDBJ databases">
        <title>Sequence Frankia sp. strain CcI1.17.</title>
        <authorList>
            <person name="Ghodhbane-Gtari F."/>
            <person name="Swanson E."/>
            <person name="Gueddou A."/>
            <person name="Morris K."/>
            <person name="Hezbri K."/>
            <person name="Ktari A."/>
            <person name="Nouioui I."/>
            <person name="Abebe-Akele F."/>
            <person name="Simpson S."/>
            <person name="Thomas K."/>
            <person name="Gtari M."/>
            <person name="Tisa L.S."/>
            <person name="Hurst S."/>
        </authorList>
    </citation>
    <scope>NUCLEOTIDE SEQUENCE [LARGE SCALE GENOMIC DNA]</scope>
    <source>
        <strain evidence="11">Cc1.17</strain>
    </source>
</reference>
<dbReference type="RefSeq" id="WP_071083430.1">
    <property type="nucleotide sequence ID" value="NZ_MBLM01000080.1"/>
</dbReference>
<dbReference type="PANTHER" id="PTHR36923">
    <property type="entry name" value="FERREDOXIN"/>
    <property type="match status" value="1"/>
</dbReference>
<dbReference type="PROSITE" id="PS51379">
    <property type="entry name" value="4FE4S_FER_2"/>
    <property type="match status" value="1"/>
</dbReference>
<dbReference type="PANTHER" id="PTHR36923:SF3">
    <property type="entry name" value="FERREDOXIN"/>
    <property type="match status" value="1"/>
</dbReference>
<keyword evidence="3 8" id="KW-0479">Metal-binding</keyword>
<dbReference type="GO" id="GO:0009055">
    <property type="term" value="F:electron transfer activity"/>
    <property type="evidence" value="ECO:0007669"/>
    <property type="project" value="UniProtKB-UniRule"/>
</dbReference>
<proteinExistence type="predicted"/>
<dbReference type="Pfam" id="PF13370">
    <property type="entry name" value="Fer4_13"/>
    <property type="match status" value="1"/>
</dbReference>
<dbReference type="InterPro" id="IPR051269">
    <property type="entry name" value="Fe-S_cluster_ET"/>
</dbReference>
<keyword evidence="2 8" id="KW-0813">Transport</keyword>
<dbReference type="Proteomes" id="UP000179627">
    <property type="component" value="Unassembled WGS sequence"/>
</dbReference>
<sequence length="64" mass="6533">MARLTVDESCCVGAGRCVSVAPALFDQDEDGLVVVVHEVLPAGALPAAHEAADLCPSRAITVTD</sequence>
<dbReference type="EMBL" id="MBLM01000080">
    <property type="protein sequence ID" value="OHV40308.1"/>
    <property type="molecule type" value="Genomic_DNA"/>
</dbReference>
<gene>
    <name evidence="10" type="ORF">CC117_14215</name>
</gene>
<keyword evidence="11" id="KW-1185">Reference proteome</keyword>
<dbReference type="AlphaFoldDB" id="A0A1S1R029"/>
<evidence type="ECO:0000256" key="6">
    <source>
        <dbReference type="ARBA" id="ARBA00023014"/>
    </source>
</evidence>
<keyword evidence="4 8" id="KW-0249">Electron transport</keyword>
<dbReference type="PRINTS" id="PR00352">
    <property type="entry name" value="3FE4SFRDOXIN"/>
</dbReference>
<dbReference type="InterPro" id="IPR017896">
    <property type="entry name" value="4Fe4S_Fe-S-bd"/>
</dbReference>
<evidence type="ECO:0000256" key="1">
    <source>
        <dbReference type="ARBA" id="ARBA00001927"/>
    </source>
</evidence>
<dbReference type="OrthoDB" id="3218046at2"/>
<evidence type="ECO:0000256" key="3">
    <source>
        <dbReference type="ARBA" id="ARBA00022723"/>
    </source>
</evidence>
<protein>
    <recommendedName>
        <fullName evidence="8">Ferredoxin</fullName>
    </recommendedName>
</protein>
<dbReference type="Gene3D" id="3.30.70.20">
    <property type="match status" value="1"/>
</dbReference>
<comment type="caution">
    <text evidence="10">The sequence shown here is derived from an EMBL/GenBank/DDBJ whole genome shotgun (WGS) entry which is preliminary data.</text>
</comment>
<organism evidence="10 11">
    <name type="scientific">Parafrankia colletiae</name>
    <dbReference type="NCBI Taxonomy" id="573497"/>
    <lineage>
        <taxon>Bacteria</taxon>
        <taxon>Bacillati</taxon>
        <taxon>Actinomycetota</taxon>
        <taxon>Actinomycetes</taxon>
        <taxon>Frankiales</taxon>
        <taxon>Frankiaceae</taxon>
        <taxon>Parafrankia</taxon>
    </lineage>
</organism>
<evidence type="ECO:0000256" key="5">
    <source>
        <dbReference type="ARBA" id="ARBA00023004"/>
    </source>
</evidence>
<evidence type="ECO:0000256" key="4">
    <source>
        <dbReference type="ARBA" id="ARBA00022982"/>
    </source>
</evidence>
<keyword evidence="5 8" id="KW-0408">Iron</keyword>
<dbReference type="SUPFAM" id="SSF54862">
    <property type="entry name" value="4Fe-4S ferredoxins"/>
    <property type="match status" value="1"/>
</dbReference>
<comment type="cofactor">
    <cofactor evidence="1">
        <name>[3Fe-4S] cluster</name>
        <dbReference type="ChEBI" id="CHEBI:21137"/>
    </cofactor>
</comment>
<feature type="domain" description="4Fe-4S ferredoxin-type" evidence="9">
    <location>
        <begin position="2"/>
        <end position="30"/>
    </location>
</feature>
<evidence type="ECO:0000313" key="10">
    <source>
        <dbReference type="EMBL" id="OHV40308.1"/>
    </source>
</evidence>